<sequence>MPVFASTFGESEQQVSVMVLGKVKSPTSLLVWLLLVPISFPVPRTPRVLDSYHSLPQDNIHIVGSTVSTVLLLLLKVEGKQVSLHLCIPCSLVFMNKWFDCFEANLSL</sequence>
<evidence type="ECO:0000313" key="1">
    <source>
        <dbReference type="EMBL" id="EHH17465.1"/>
    </source>
</evidence>
<accession>G7MLR1</accession>
<dbReference type="AlphaFoldDB" id="G7MLR1"/>
<proteinExistence type="predicted"/>
<name>G7MLR1_MACMU</name>
<organism evidence="1">
    <name type="scientific">Macaca mulatta</name>
    <name type="common">Rhesus macaque</name>
    <dbReference type="NCBI Taxonomy" id="9544"/>
    <lineage>
        <taxon>Eukaryota</taxon>
        <taxon>Metazoa</taxon>
        <taxon>Chordata</taxon>
        <taxon>Craniata</taxon>
        <taxon>Vertebrata</taxon>
        <taxon>Euteleostomi</taxon>
        <taxon>Mammalia</taxon>
        <taxon>Eutheria</taxon>
        <taxon>Euarchontoglires</taxon>
        <taxon>Primates</taxon>
        <taxon>Haplorrhini</taxon>
        <taxon>Catarrhini</taxon>
        <taxon>Cercopithecidae</taxon>
        <taxon>Cercopithecinae</taxon>
        <taxon>Macaca</taxon>
    </lineage>
</organism>
<dbReference type="EMBL" id="CM001255">
    <property type="protein sequence ID" value="EHH17465.1"/>
    <property type="molecule type" value="Genomic_DNA"/>
</dbReference>
<gene>
    <name evidence="1" type="ORF">EGK_13879</name>
</gene>
<dbReference type="Proteomes" id="UP000013456">
    <property type="component" value="Chromosome 3"/>
</dbReference>
<reference evidence="1" key="1">
    <citation type="journal article" date="2011" name="Nat. Biotechnol.">
        <title>Genome sequencing and comparison of two nonhuman primate animal models, the cynomolgus and Chinese rhesus macaques.</title>
        <authorList>
            <person name="Yan G."/>
            <person name="Zhang G."/>
            <person name="Fang X."/>
            <person name="Zhang Y."/>
            <person name="Li C."/>
            <person name="Ling F."/>
            <person name="Cooper D.N."/>
            <person name="Li Q."/>
            <person name="Li Y."/>
            <person name="van Gool A.J."/>
            <person name="Du H."/>
            <person name="Chen J."/>
            <person name="Chen R."/>
            <person name="Zhang P."/>
            <person name="Huang Z."/>
            <person name="Thompson J.R."/>
            <person name="Meng Y."/>
            <person name="Bai Y."/>
            <person name="Wang J."/>
            <person name="Zhuo M."/>
            <person name="Wang T."/>
            <person name="Huang Y."/>
            <person name="Wei L."/>
            <person name="Li J."/>
            <person name="Wang Z."/>
            <person name="Hu H."/>
            <person name="Yang P."/>
            <person name="Le L."/>
            <person name="Stenson P.D."/>
            <person name="Li B."/>
            <person name="Liu X."/>
            <person name="Ball E.V."/>
            <person name="An N."/>
            <person name="Huang Q."/>
            <person name="Zhang Y."/>
            <person name="Fan W."/>
            <person name="Zhang X."/>
            <person name="Li Y."/>
            <person name="Wang W."/>
            <person name="Katze M.G."/>
            <person name="Su B."/>
            <person name="Nielsen R."/>
            <person name="Yang H."/>
            <person name="Wang J."/>
            <person name="Wang X."/>
            <person name="Wang J."/>
        </authorList>
    </citation>
    <scope>NUCLEOTIDE SEQUENCE [LARGE SCALE GENOMIC DNA]</scope>
    <source>
        <strain evidence="1">CR-5</strain>
    </source>
</reference>
<protein>
    <submittedName>
        <fullName evidence="1">Uncharacterized protein</fullName>
    </submittedName>
</protein>